<accession>E5AUJ0</accession>
<dbReference type="EMBL" id="FR687360">
    <property type="protein sequence ID" value="CBW76764.1"/>
    <property type="molecule type" value="Genomic_DNA"/>
</dbReference>
<evidence type="ECO:0000313" key="1">
    <source>
        <dbReference type="EMBL" id="CBW76764.1"/>
    </source>
</evidence>
<geneLocation type="plasmid" evidence="1 2">
    <name>pBRH01</name>
</geneLocation>
<organism evidence="1 2">
    <name type="scientific">Mycetohabitans rhizoxinica (strain DSM 19002 / CIP 109453 / HKI 454)</name>
    <name type="common">Paraburkholderia rhizoxinica</name>
    <dbReference type="NCBI Taxonomy" id="882378"/>
    <lineage>
        <taxon>Bacteria</taxon>
        <taxon>Pseudomonadati</taxon>
        <taxon>Pseudomonadota</taxon>
        <taxon>Betaproteobacteria</taxon>
        <taxon>Burkholderiales</taxon>
        <taxon>Burkholderiaceae</taxon>
        <taxon>Mycetohabitans</taxon>
    </lineage>
</organism>
<keyword evidence="1" id="KW-0614">Plasmid</keyword>
<dbReference type="HOGENOM" id="CLU_3267036_0_0_4"/>
<dbReference type="AlphaFoldDB" id="E5AUJ0"/>
<sequence length="41" mass="4815">MVDGKLKPWRAAQRLELASRQIRRLVERLREHGPQGTGRTF</sequence>
<reference evidence="1 2" key="1">
    <citation type="journal article" date="2011" name="J. Bacteriol.">
        <title>Complete genome sequence of Burkholderia rhizoxinica, an endosymbiont of Rhizopus microsporus.</title>
        <authorList>
            <person name="Lackner G."/>
            <person name="Moebius N."/>
            <person name="Partida-Martinez L."/>
            <person name="Hertweck C."/>
        </authorList>
    </citation>
    <scope>NUCLEOTIDE SEQUENCE [LARGE SCALE GENOMIC DNA]</scope>
    <source>
        <strain evidence="2">DSM 19002 / CIP 109453 / HKI 454</strain>
        <plasmid evidence="1 2">pBRH01</plasmid>
    </source>
</reference>
<dbReference type="Proteomes" id="UP000007437">
    <property type="component" value="Plasmid pBRH01"/>
</dbReference>
<name>E5AUJ0_MYCRK</name>
<gene>
    <name evidence="1" type="ordered locus">RBRH_01685</name>
</gene>
<proteinExistence type="predicted"/>
<dbReference type="KEGG" id="brh:RBRH_01685"/>
<protein>
    <submittedName>
        <fullName evidence="1">Transposase</fullName>
    </submittedName>
</protein>
<evidence type="ECO:0000313" key="2">
    <source>
        <dbReference type="Proteomes" id="UP000007437"/>
    </source>
</evidence>